<dbReference type="STRING" id="623744.A0A553QA60"/>
<accession>A0A553QA60</accession>
<name>A0A553QA60_9TELE</name>
<gene>
    <name evidence="2" type="ORF">DNTS_020538</name>
</gene>
<organism evidence="2 3">
    <name type="scientific">Danionella cerebrum</name>
    <dbReference type="NCBI Taxonomy" id="2873325"/>
    <lineage>
        <taxon>Eukaryota</taxon>
        <taxon>Metazoa</taxon>
        <taxon>Chordata</taxon>
        <taxon>Craniata</taxon>
        <taxon>Vertebrata</taxon>
        <taxon>Euteleostomi</taxon>
        <taxon>Actinopterygii</taxon>
        <taxon>Neopterygii</taxon>
        <taxon>Teleostei</taxon>
        <taxon>Ostariophysi</taxon>
        <taxon>Cypriniformes</taxon>
        <taxon>Danionidae</taxon>
        <taxon>Danioninae</taxon>
        <taxon>Danionella</taxon>
    </lineage>
</organism>
<dbReference type="OrthoDB" id="6161953at2759"/>
<dbReference type="AlphaFoldDB" id="A0A553QA60"/>
<comment type="caution">
    <text evidence="2">The sequence shown here is derived from an EMBL/GenBank/DDBJ whole genome shotgun (WGS) entry which is preliminary data.</text>
</comment>
<evidence type="ECO:0008006" key="4">
    <source>
        <dbReference type="Google" id="ProtNLM"/>
    </source>
</evidence>
<evidence type="ECO:0000313" key="2">
    <source>
        <dbReference type="EMBL" id="TRY86819.1"/>
    </source>
</evidence>
<dbReference type="InterPro" id="IPR042506">
    <property type="entry name" value="IQCC"/>
</dbReference>
<dbReference type="Proteomes" id="UP000316079">
    <property type="component" value="Unassembled WGS sequence"/>
</dbReference>
<dbReference type="EMBL" id="SRMA01026179">
    <property type="protein sequence ID" value="TRY86819.1"/>
    <property type="molecule type" value="Genomic_DNA"/>
</dbReference>
<proteinExistence type="predicted"/>
<reference evidence="2 3" key="1">
    <citation type="journal article" date="2019" name="Sci. Data">
        <title>Hybrid genome assembly and annotation of Danionella translucida.</title>
        <authorList>
            <person name="Kadobianskyi M."/>
            <person name="Schulze L."/>
            <person name="Schuelke M."/>
            <person name="Judkewitz B."/>
        </authorList>
    </citation>
    <scope>NUCLEOTIDE SEQUENCE [LARGE SCALE GENOMIC DNA]</scope>
    <source>
        <strain evidence="2 3">Bolton</strain>
    </source>
</reference>
<sequence>MRRGKRPLGGIIDFHVNRNVTLPVREENINSRAMAITRKKEWFLTLTKFQCLLYFLKAQCRGFVIRRGLSLVRDHFEKVVFEIDGGLDHLLWRGNIIPQPHFTDTESLLLRHEHSRFQIQGCLDHSERREDVENKESVNSLHQSEVLVPERDKAPDASSRNSCASVNVAENKQEDSVVLQNLPDDDSSENTQPCRFQTVLKDSANTHESLKQQRSTLAMELLWIQQAISSRKKYLALKQRMDVSQ</sequence>
<evidence type="ECO:0000313" key="3">
    <source>
        <dbReference type="Proteomes" id="UP000316079"/>
    </source>
</evidence>
<protein>
    <recommendedName>
        <fullName evidence="4">IQ domain-containing protein C</fullName>
    </recommendedName>
</protein>
<dbReference type="PANTHER" id="PTHR16049:SF8">
    <property type="entry name" value="IQ DOMAIN-CONTAINING PROTEIN C"/>
    <property type="match status" value="1"/>
</dbReference>
<evidence type="ECO:0000256" key="1">
    <source>
        <dbReference type="SAM" id="MobiDB-lite"/>
    </source>
</evidence>
<dbReference type="PANTHER" id="PTHR16049">
    <property type="entry name" value="IQ DOMAIN-CONTAINING PROTEIN C"/>
    <property type="match status" value="1"/>
</dbReference>
<keyword evidence="3" id="KW-1185">Reference proteome</keyword>
<feature type="region of interest" description="Disordered" evidence="1">
    <location>
        <begin position="133"/>
        <end position="166"/>
    </location>
</feature>